<accession>A0A371IYX2</accession>
<gene>
    <name evidence="2" type="ORF">CHL78_016980</name>
</gene>
<keyword evidence="1" id="KW-1133">Transmembrane helix</keyword>
<feature type="transmembrane region" description="Helical" evidence="1">
    <location>
        <begin position="179"/>
        <end position="198"/>
    </location>
</feature>
<protein>
    <recommendedName>
        <fullName evidence="4">Sodium:solute symporter family protein</fullName>
    </recommendedName>
</protein>
<dbReference type="AlphaFoldDB" id="A0A371IYX2"/>
<dbReference type="OrthoDB" id="7056422at2"/>
<keyword evidence="3" id="KW-1185">Reference proteome</keyword>
<feature type="transmembrane region" description="Helical" evidence="1">
    <location>
        <begin position="205"/>
        <end position="229"/>
    </location>
</feature>
<dbReference type="EMBL" id="NOJY02000054">
    <property type="protein sequence ID" value="RDY25674.1"/>
    <property type="molecule type" value="Genomic_DNA"/>
</dbReference>
<reference evidence="2 3" key="1">
    <citation type="journal article" date="2017" name="Genome Announc.">
        <title>Draft Genome Sequence of Romboutsia weinsteinii sp. nov. Strain CCRI-19649(T) Isolated from Surface Water.</title>
        <authorList>
            <person name="Maheux A.F."/>
            <person name="Boudreau D.K."/>
            <person name="Berube E."/>
            <person name="Boissinot M."/>
            <person name="Cantin P."/>
            <person name="Raymond F."/>
            <person name="Corbeil J."/>
            <person name="Omar R.F."/>
            <person name="Bergeron M.G."/>
        </authorList>
    </citation>
    <scope>NUCLEOTIDE SEQUENCE [LARGE SCALE GENOMIC DNA]</scope>
    <source>
        <strain evidence="2 3">CCRI-19649</strain>
    </source>
</reference>
<feature type="transmembrane region" description="Helical" evidence="1">
    <location>
        <begin position="20"/>
        <end position="40"/>
    </location>
</feature>
<proteinExistence type="predicted"/>
<organism evidence="2 3">
    <name type="scientific">Romboutsia weinsteinii</name>
    <dbReference type="NCBI Taxonomy" id="2020949"/>
    <lineage>
        <taxon>Bacteria</taxon>
        <taxon>Bacillati</taxon>
        <taxon>Bacillota</taxon>
        <taxon>Clostridia</taxon>
        <taxon>Peptostreptococcales</taxon>
        <taxon>Peptostreptococcaceae</taxon>
        <taxon>Romboutsia</taxon>
    </lineage>
</organism>
<keyword evidence="1" id="KW-0812">Transmembrane</keyword>
<comment type="caution">
    <text evidence="2">The sequence shown here is derived from an EMBL/GenBank/DDBJ whole genome shotgun (WGS) entry which is preliminary data.</text>
</comment>
<feature type="transmembrane region" description="Helical" evidence="1">
    <location>
        <begin position="95"/>
        <end position="117"/>
    </location>
</feature>
<feature type="transmembrane region" description="Helical" evidence="1">
    <location>
        <begin position="138"/>
        <end position="159"/>
    </location>
</feature>
<dbReference type="RefSeq" id="WP_094369674.1">
    <property type="nucleotide sequence ID" value="NZ_NOJY02000054.1"/>
</dbReference>
<dbReference type="Proteomes" id="UP000215694">
    <property type="component" value="Unassembled WGS sequence"/>
</dbReference>
<feature type="transmembrane region" description="Helical" evidence="1">
    <location>
        <begin position="407"/>
        <end position="429"/>
    </location>
</feature>
<evidence type="ECO:0000313" key="3">
    <source>
        <dbReference type="Proteomes" id="UP000215694"/>
    </source>
</evidence>
<feature type="transmembrane region" description="Helical" evidence="1">
    <location>
        <begin position="384"/>
        <end position="401"/>
    </location>
</feature>
<evidence type="ECO:0000313" key="2">
    <source>
        <dbReference type="EMBL" id="RDY25674.1"/>
    </source>
</evidence>
<feature type="transmembrane region" description="Helical" evidence="1">
    <location>
        <begin position="61"/>
        <end position="83"/>
    </location>
</feature>
<evidence type="ECO:0000256" key="1">
    <source>
        <dbReference type="SAM" id="Phobius"/>
    </source>
</evidence>
<sequence length="445" mass="49055">MNNVLTYSQEIFRIVSSISWPIFIPFLLLVGAYICIQVAFNLKSLVNTEYRLNLKSIIPRVSISLASIIGTGTIVGFLGALSKLSINGQIYVESIAIWALVGAVILIPISYCETLIAKVVNMSPKEYIRVFLSKGASKVYVVALILLYTFAIGGVQFSGIDAVMINILEYSGKINLIEIQRYLYIVIPIIGVVIAIVLKNKQDVFIKFLISMILIFIAAYFVVFGLFTYKTSSYIPLFIEKMIIGMKNPVSMLFGIPLGLIFGIQRIIQIAEPGLGTLALVKVGSDSNPRLAAMISLIITSILVVISIVVTSYIASYGINEGIIDFSQPGVLKLVSYFNTVESVTGWFGIIILFIFIILSALTTLLGGYLILNKLLENNKANNIIYATLLLCGGALAIFKVDMMSYILEILILIVTSLNITALVVFVEFELSKYRIKEREIKEVA</sequence>
<feature type="transmembrane region" description="Helical" evidence="1">
    <location>
        <begin position="249"/>
        <end position="271"/>
    </location>
</feature>
<feature type="transmembrane region" description="Helical" evidence="1">
    <location>
        <begin position="347"/>
        <end position="372"/>
    </location>
</feature>
<evidence type="ECO:0008006" key="4">
    <source>
        <dbReference type="Google" id="ProtNLM"/>
    </source>
</evidence>
<keyword evidence="1" id="KW-0472">Membrane</keyword>
<feature type="transmembrane region" description="Helical" evidence="1">
    <location>
        <begin position="291"/>
        <end position="315"/>
    </location>
</feature>
<name>A0A371IYX2_9FIRM</name>